<name>A0A8H3FIT0_9LECA</name>
<feature type="region of interest" description="Disordered" evidence="1">
    <location>
        <begin position="1"/>
        <end position="46"/>
    </location>
</feature>
<feature type="compositionally biased region" description="Basic and acidic residues" evidence="1">
    <location>
        <begin position="86"/>
        <end position="95"/>
    </location>
</feature>
<keyword evidence="3" id="KW-1185">Reference proteome</keyword>
<evidence type="ECO:0000313" key="3">
    <source>
        <dbReference type="Proteomes" id="UP000664521"/>
    </source>
</evidence>
<organism evidence="2 3">
    <name type="scientific">Heterodermia speciosa</name>
    <dbReference type="NCBI Taxonomy" id="116794"/>
    <lineage>
        <taxon>Eukaryota</taxon>
        <taxon>Fungi</taxon>
        <taxon>Dikarya</taxon>
        <taxon>Ascomycota</taxon>
        <taxon>Pezizomycotina</taxon>
        <taxon>Lecanoromycetes</taxon>
        <taxon>OSLEUM clade</taxon>
        <taxon>Lecanoromycetidae</taxon>
        <taxon>Caliciales</taxon>
        <taxon>Physciaceae</taxon>
        <taxon>Heterodermia</taxon>
    </lineage>
</organism>
<feature type="compositionally biased region" description="Basic and acidic residues" evidence="1">
    <location>
        <begin position="115"/>
        <end position="125"/>
    </location>
</feature>
<protein>
    <submittedName>
        <fullName evidence="2">Uncharacterized protein</fullName>
    </submittedName>
</protein>
<dbReference type="EMBL" id="CAJPDS010000031">
    <property type="protein sequence ID" value="CAF9922738.1"/>
    <property type="molecule type" value="Genomic_DNA"/>
</dbReference>
<dbReference type="AlphaFoldDB" id="A0A8H3FIT0"/>
<gene>
    <name evidence="2" type="ORF">HETSPECPRED_005135</name>
</gene>
<evidence type="ECO:0000313" key="2">
    <source>
        <dbReference type="EMBL" id="CAF9922738.1"/>
    </source>
</evidence>
<comment type="caution">
    <text evidence="2">The sequence shown here is derived from an EMBL/GenBank/DDBJ whole genome shotgun (WGS) entry which is preliminary data.</text>
</comment>
<proteinExistence type="predicted"/>
<evidence type="ECO:0000256" key="1">
    <source>
        <dbReference type="SAM" id="MobiDB-lite"/>
    </source>
</evidence>
<feature type="region of interest" description="Disordered" evidence="1">
    <location>
        <begin position="78"/>
        <end position="164"/>
    </location>
</feature>
<reference evidence="2" key="1">
    <citation type="submission" date="2021-03" db="EMBL/GenBank/DDBJ databases">
        <authorList>
            <person name="Tagirdzhanova G."/>
        </authorList>
    </citation>
    <scope>NUCLEOTIDE SEQUENCE</scope>
</reference>
<accession>A0A8H3FIT0</accession>
<dbReference type="Proteomes" id="UP000664521">
    <property type="component" value="Unassembled WGS sequence"/>
</dbReference>
<sequence>MLLPSAFLCEGQSRSPNTVHHSRAQSMTSPPTSSRHRRTSSTISSDIYASCRTLQSRLSTSLAPPPLRALRTPVLLPSPAFSADAKPVRSKERKPSPPRNCPQTPPRGARKRRRSISDDERRDSVEQESCDGPSTPKRQCRAPPSLPLGLSLGDFDNLERLPEPPPALSQGAGIIPFLKPVRRNIHPNRGVVTFRPTTYSSSLVSLILKKLSLNEQGWNGPDTRTEDIDDRWRSVLAEDETARALRVRRDMVIRRGRRQRTSLGALDGVWLTDKD</sequence>